<reference evidence="8" key="2">
    <citation type="submission" date="2023-04" db="EMBL/GenBank/DDBJ databases">
        <authorList>
            <person name="Bruccoleri R.E."/>
            <person name="Oakeley E.J."/>
            <person name="Faust A.-M."/>
            <person name="Dessus-Babus S."/>
            <person name="Altorfer M."/>
            <person name="Burckhardt D."/>
            <person name="Oertli M."/>
            <person name="Naumann U."/>
            <person name="Petersen F."/>
            <person name="Wong J."/>
        </authorList>
    </citation>
    <scope>NUCLEOTIDE SEQUENCE</scope>
    <source>
        <strain evidence="8">GSM-AAB239-AS_SAM_17_03QT</strain>
        <tissue evidence="8">Leaf</tissue>
    </source>
</reference>
<evidence type="ECO:0000256" key="1">
    <source>
        <dbReference type="ARBA" id="ARBA00004123"/>
    </source>
</evidence>
<keyword evidence="2" id="KW-0805">Transcription regulation</keyword>
<keyword evidence="4" id="KW-0804">Transcription</keyword>
<proteinExistence type="predicted"/>
<dbReference type="PANTHER" id="PTHR31744:SF233">
    <property type="entry name" value="NAC DOMAIN-CONTAINING PROTEIN 72-LIKE"/>
    <property type="match status" value="1"/>
</dbReference>
<comment type="caution">
    <text evidence="8">The sequence shown here is derived from an EMBL/GenBank/DDBJ whole genome shotgun (WGS) entry which is preliminary data.</text>
</comment>
<organism evidence="8 9">
    <name type="scientific">Iris pallida</name>
    <name type="common">Sweet iris</name>
    <dbReference type="NCBI Taxonomy" id="29817"/>
    <lineage>
        <taxon>Eukaryota</taxon>
        <taxon>Viridiplantae</taxon>
        <taxon>Streptophyta</taxon>
        <taxon>Embryophyta</taxon>
        <taxon>Tracheophyta</taxon>
        <taxon>Spermatophyta</taxon>
        <taxon>Magnoliopsida</taxon>
        <taxon>Liliopsida</taxon>
        <taxon>Asparagales</taxon>
        <taxon>Iridaceae</taxon>
        <taxon>Iridoideae</taxon>
        <taxon>Irideae</taxon>
        <taxon>Iris</taxon>
    </lineage>
</organism>
<comment type="subcellular location">
    <subcellularLocation>
        <location evidence="1">Nucleus</location>
    </subcellularLocation>
</comment>
<protein>
    <submittedName>
        <fullName evidence="8">NAC domain-containing protein 83-like isoform X2</fullName>
    </submittedName>
</protein>
<dbReference type="InterPro" id="IPR003441">
    <property type="entry name" value="NAC-dom"/>
</dbReference>
<keyword evidence="3" id="KW-0238">DNA-binding</keyword>
<evidence type="ECO:0000256" key="2">
    <source>
        <dbReference type="ARBA" id="ARBA00023015"/>
    </source>
</evidence>
<accession>A0AAX6GUX0</accession>
<feature type="compositionally biased region" description="Polar residues" evidence="6">
    <location>
        <begin position="211"/>
        <end position="227"/>
    </location>
</feature>
<feature type="compositionally biased region" description="Low complexity" evidence="6">
    <location>
        <begin position="190"/>
        <end position="205"/>
    </location>
</feature>
<name>A0AAX6GUX0_IRIPA</name>
<keyword evidence="9" id="KW-1185">Reference proteome</keyword>
<evidence type="ECO:0000256" key="3">
    <source>
        <dbReference type="ARBA" id="ARBA00023125"/>
    </source>
</evidence>
<dbReference type="PROSITE" id="PS51005">
    <property type="entry name" value="NAC"/>
    <property type="match status" value="1"/>
</dbReference>
<dbReference type="PANTHER" id="PTHR31744">
    <property type="entry name" value="PROTEIN CUP-SHAPED COTYLEDON 2-RELATED"/>
    <property type="match status" value="1"/>
</dbReference>
<reference evidence="8" key="1">
    <citation type="journal article" date="2023" name="GigaByte">
        <title>Genome assembly of the bearded iris, Iris pallida Lam.</title>
        <authorList>
            <person name="Bruccoleri R.E."/>
            <person name="Oakeley E.J."/>
            <person name="Faust A.M.E."/>
            <person name="Altorfer M."/>
            <person name="Dessus-Babus S."/>
            <person name="Burckhardt D."/>
            <person name="Oertli M."/>
            <person name="Naumann U."/>
            <person name="Petersen F."/>
            <person name="Wong J."/>
        </authorList>
    </citation>
    <scope>NUCLEOTIDE SEQUENCE</scope>
    <source>
        <strain evidence="8">GSM-AAB239-AS_SAM_17_03QT</strain>
    </source>
</reference>
<evidence type="ECO:0000313" key="9">
    <source>
        <dbReference type="Proteomes" id="UP001140949"/>
    </source>
</evidence>
<feature type="domain" description="NAC" evidence="7">
    <location>
        <begin position="8"/>
        <end position="162"/>
    </location>
</feature>
<dbReference type="AlphaFoldDB" id="A0AAX6GUX0"/>
<dbReference type="SUPFAM" id="SSF101941">
    <property type="entry name" value="NAC domain"/>
    <property type="match status" value="1"/>
</dbReference>
<evidence type="ECO:0000256" key="6">
    <source>
        <dbReference type="SAM" id="MobiDB-lite"/>
    </source>
</evidence>
<sequence>MEELIMRLPPGFRFHPTDEELVLQYLRRKALSAPLPASVISEVELGKYDPSELPGCYGGEKYFFSHLGEARYRRAARSGYWKATGKDKPVVASGRRNEVVGMKRVLVFFRGKSPRASRTDWIMHEYRLAGSGAVPASMPTHCKNCTLAKQGKDWVVCRVFKKESAQHHGNRRTRSNRVGYVAASTQLDGSDMAASSSCSSCVTDTSDQDECSNNGEEASSKQIALSP</sequence>
<evidence type="ECO:0000313" key="8">
    <source>
        <dbReference type="EMBL" id="KAJ6832088.1"/>
    </source>
</evidence>
<gene>
    <name evidence="8" type="ORF">M6B38_345495</name>
</gene>
<dbReference type="InterPro" id="IPR036093">
    <property type="entry name" value="NAC_dom_sf"/>
</dbReference>
<dbReference type="GO" id="GO:0005634">
    <property type="term" value="C:nucleus"/>
    <property type="evidence" value="ECO:0007669"/>
    <property type="project" value="UniProtKB-SubCell"/>
</dbReference>
<dbReference type="Proteomes" id="UP001140949">
    <property type="component" value="Unassembled WGS sequence"/>
</dbReference>
<keyword evidence="5" id="KW-0539">Nucleus</keyword>
<dbReference type="Pfam" id="PF02365">
    <property type="entry name" value="NAM"/>
    <property type="match status" value="1"/>
</dbReference>
<dbReference type="Gene3D" id="2.170.150.80">
    <property type="entry name" value="NAC domain"/>
    <property type="match status" value="1"/>
</dbReference>
<dbReference type="GO" id="GO:0003677">
    <property type="term" value="F:DNA binding"/>
    <property type="evidence" value="ECO:0007669"/>
    <property type="project" value="UniProtKB-KW"/>
</dbReference>
<dbReference type="GO" id="GO:0006355">
    <property type="term" value="P:regulation of DNA-templated transcription"/>
    <property type="evidence" value="ECO:0007669"/>
    <property type="project" value="InterPro"/>
</dbReference>
<evidence type="ECO:0000259" key="7">
    <source>
        <dbReference type="PROSITE" id="PS51005"/>
    </source>
</evidence>
<dbReference type="EMBL" id="JANAVB010016197">
    <property type="protein sequence ID" value="KAJ6832088.1"/>
    <property type="molecule type" value="Genomic_DNA"/>
</dbReference>
<evidence type="ECO:0000256" key="5">
    <source>
        <dbReference type="ARBA" id="ARBA00023242"/>
    </source>
</evidence>
<evidence type="ECO:0000256" key="4">
    <source>
        <dbReference type="ARBA" id="ARBA00023163"/>
    </source>
</evidence>
<feature type="region of interest" description="Disordered" evidence="6">
    <location>
        <begin position="190"/>
        <end position="227"/>
    </location>
</feature>